<sequence>MHYIRNTVFFFDCYFGKLPWVILPCFIYICISFGVRLRPTV</sequence>
<reference evidence="2 3" key="1">
    <citation type="submission" date="2012-02" db="EMBL/GenBank/DDBJ databases">
        <title>Shotgun genome sequence of Phaeospirillum photometricum DSM 122.</title>
        <authorList>
            <person name="Duquesne K."/>
            <person name="Sturgis J."/>
        </authorList>
    </citation>
    <scope>NUCLEOTIDE SEQUENCE [LARGE SCALE GENOMIC DNA]</scope>
    <source>
        <strain evidence="3">DSM122</strain>
    </source>
</reference>
<keyword evidence="3" id="KW-1185">Reference proteome</keyword>
<proteinExistence type="predicted"/>
<accession>H6SKA6</accession>
<name>H6SKA6_PARPM</name>
<evidence type="ECO:0000313" key="2">
    <source>
        <dbReference type="EMBL" id="CCG08421.1"/>
    </source>
</evidence>
<feature type="transmembrane region" description="Helical" evidence="1">
    <location>
        <begin position="20"/>
        <end position="37"/>
    </location>
</feature>
<evidence type="ECO:0000256" key="1">
    <source>
        <dbReference type="SAM" id="Phobius"/>
    </source>
</evidence>
<protein>
    <submittedName>
        <fullName evidence="2">Uncharacterized protein</fullName>
    </submittedName>
</protein>
<keyword evidence="1" id="KW-0812">Transmembrane</keyword>
<evidence type="ECO:0000313" key="3">
    <source>
        <dbReference type="Proteomes" id="UP000033220"/>
    </source>
</evidence>
<dbReference type="KEGG" id="rpm:RSPPHO_01795"/>
<gene>
    <name evidence="2" type="ORF">RSPPHO_01795</name>
</gene>
<keyword evidence="1" id="KW-1133">Transmembrane helix</keyword>
<dbReference type="HOGENOM" id="CLU_3275856_0_0_5"/>
<dbReference type="EMBL" id="HE663493">
    <property type="protein sequence ID" value="CCG08421.1"/>
    <property type="molecule type" value="Genomic_DNA"/>
</dbReference>
<organism evidence="2 3">
    <name type="scientific">Pararhodospirillum photometricum DSM 122</name>
    <dbReference type="NCBI Taxonomy" id="1150469"/>
    <lineage>
        <taxon>Bacteria</taxon>
        <taxon>Pseudomonadati</taxon>
        <taxon>Pseudomonadota</taxon>
        <taxon>Alphaproteobacteria</taxon>
        <taxon>Rhodospirillales</taxon>
        <taxon>Rhodospirillaceae</taxon>
        <taxon>Pararhodospirillum</taxon>
    </lineage>
</organism>
<keyword evidence="1" id="KW-0472">Membrane</keyword>
<dbReference type="Proteomes" id="UP000033220">
    <property type="component" value="Chromosome DSM 122"/>
</dbReference>
<dbReference type="AlphaFoldDB" id="H6SKA6"/>